<name>A0A3S0U2I4_9BACI</name>
<dbReference type="InterPro" id="IPR002539">
    <property type="entry name" value="MaoC-like_dom"/>
</dbReference>
<proteinExistence type="predicted"/>
<dbReference type="Gene3D" id="3.10.129.10">
    <property type="entry name" value="Hotdog Thioesterase"/>
    <property type="match status" value="1"/>
</dbReference>
<feature type="domain" description="MaoC-like" evidence="1">
    <location>
        <begin position="15"/>
        <end position="122"/>
    </location>
</feature>
<evidence type="ECO:0000313" key="3">
    <source>
        <dbReference type="Proteomes" id="UP000267430"/>
    </source>
</evidence>
<dbReference type="InterPro" id="IPR029069">
    <property type="entry name" value="HotDog_dom_sf"/>
</dbReference>
<evidence type="ECO:0000259" key="1">
    <source>
        <dbReference type="Pfam" id="PF01575"/>
    </source>
</evidence>
<dbReference type="Pfam" id="PF01575">
    <property type="entry name" value="MaoC_dehydratas"/>
    <property type="match status" value="1"/>
</dbReference>
<reference evidence="2 3" key="1">
    <citation type="submission" date="2018-12" db="EMBL/GenBank/DDBJ databases">
        <title>Bacillus chawlae sp. nov., Bacillus glennii sp. nov., and Bacillus saganii sp. nov. Isolated from the Vehicle Assembly Building at Kennedy Space Center where the Viking Spacecraft were Assembled.</title>
        <authorList>
            <person name="Seuylemezian A."/>
            <person name="Vaishampayan P."/>
        </authorList>
    </citation>
    <scope>NUCLEOTIDE SEQUENCE [LARGE SCALE GENOMIC DNA]</scope>
    <source>
        <strain evidence="2 3">L5</strain>
    </source>
</reference>
<keyword evidence="3" id="KW-1185">Reference proteome</keyword>
<dbReference type="PANTHER" id="PTHR43664">
    <property type="entry name" value="MONOAMINE OXIDASE-RELATED"/>
    <property type="match status" value="1"/>
</dbReference>
<gene>
    <name evidence="2" type="ORF">ELQ35_01235</name>
</gene>
<protein>
    <submittedName>
        <fullName evidence="2">Dehydratase</fullName>
    </submittedName>
</protein>
<comment type="caution">
    <text evidence="2">The sequence shown here is derived from an EMBL/GenBank/DDBJ whole genome shotgun (WGS) entry which is preliminary data.</text>
</comment>
<dbReference type="OrthoDB" id="9801625at2"/>
<evidence type="ECO:0000313" key="2">
    <source>
        <dbReference type="EMBL" id="RUQ32741.1"/>
    </source>
</evidence>
<accession>A0A3S0U2I4</accession>
<dbReference type="EMBL" id="RYZZ01000001">
    <property type="protein sequence ID" value="RUQ32741.1"/>
    <property type="molecule type" value="Genomic_DNA"/>
</dbReference>
<dbReference type="InterPro" id="IPR052342">
    <property type="entry name" value="MCH/BMMD"/>
</dbReference>
<sequence length="147" mass="16486">MLLSKYFEDIEVGEVEVSRRRTITEADINQFANLTWDIHPLHTDEGYAQSTIFKGRIAHGYLILSYAGALAIPTSPGPLLANYGVDRLRFVRPCRIGDSIFVEQKVVEKEDKQNGMGVVTLELKVKNQAEQDLVLLVQKVLVASKDL</sequence>
<dbReference type="Proteomes" id="UP000267430">
    <property type="component" value="Unassembled WGS sequence"/>
</dbReference>
<dbReference type="RefSeq" id="WP_126863032.1">
    <property type="nucleotide sequence ID" value="NZ_JAUSTX010000003.1"/>
</dbReference>
<dbReference type="PANTHER" id="PTHR43664:SF1">
    <property type="entry name" value="BETA-METHYLMALYL-COA DEHYDRATASE"/>
    <property type="match status" value="1"/>
</dbReference>
<dbReference type="SUPFAM" id="SSF54637">
    <property type="entry name" value="Thioesterase/thiol ester dehydrase-isomerase"/>
    <property type="match status" value="1"/>
</dbReference>
<dbReference type="AlphaFoldDB" id="A0A3S0U2I4"/>
<organism evidence="2 3">
    <name type="scientific">Peribacillus cavernae</name>
    <dbReference type="NCBI Taxonomy" id="1674310"/>
    <lineage>
        <taxon>Bacteria</taxon>
        <taxon>Bacillati</taxon>
        <taxon>Bacillota</taxon>
        <taxon>Bacilli</taxon>
        <taxon>Bacillales</taxon>
        <taxon>Bacillaceae</taxon>
        <taxon>Peribacillus</taxon>
    </lineage>
</organism>